<feature type="transmembrane region" description="Helical" evidence="6">
    <location>
        <begin position="175"/>
        <end position="194"/>
    </location>
</feature>
<keyword evidence="3 6" id="KW-0812">Transmembrane</keyword>
<comment type="caution">
    <text evidence="7">The sequence shown here is derived from an EMBL/GenBank/DDBJ whole genome shotgun (WGS) entry which is preliminary data.</text>
</comment>
<organism evidence="7 8">
    <name type="scientific">Fusibacillus kribbianus</name>
    <dbReference type="NCBI Taxonomy" id="3044208"/>
    <lineage>
        <taxon>Bacteria</taxon>
        <taxon>Bacillati</taxon>
        <taxon>Bacillota</taxon>
        <taxon>Clostridia</taxon>
        <taxon>Lachnospirales</taxon>
        <taxon>Lachnospiraceae</taxon>
        <taxon>Fusibacillus</taxon>
    </lineage>
</organism>
<sequence>MKNNNCFKKAWNGIVEFIAMHQLPIMAVLIVLVIAFPFMTTNKYFLRIATLCLINIVLGLALNLVQGYMGQMSFATAAFWGIGAYAGSIGVMRLGMSSMAGMVFGMAVAGMFGMLIALPTLKLKGYYLSIVTMGFCEIIRIVEMNWKELTRGSLGIMNIPPVTIFGHKFKSGSETYIIALIILFIVTILVKNLVNSNFGLSLKAIRDDDSAAETMGINIVHVKRVNFVISALICGFVGAFYAQYVTFIHPSSFASGVSQEYIVMIIFGGLGSIPGTFLGCIALTVLPEMMRGLLQYRLLIYGALMVIMMNFMPSGLLGNLDLGLVKKKVLEKRRKKSIAQKTGGEAK</sequence>
<evidence type="ECO:0000256" key="6">
    <source>
        <dbReference type="SAM" id="Phobius"/>
    </source>
</evidence>
<gene>
    <name evidence="7" type="ORF">QJ036_07920</name>
</gene>
<feature type="transmembrane region" description="Helical" evidence="6">
    <location>
        <begin position="225"/>
        <end position="242"/>
    </location>
</feature>
<dbReference type="InterPro" id="IPR043428">
    <property type="entry name" value="LivM-like"/>
</dbReference>
<evidence type="ECO:0000256" key="1">
    <source>
        <dbReference type="ARBA" id="ARBA00004651"/>
    </source>
</evidence>
<comment type="subcellular location">
    <subcellularLocation>
        <location evidence="1">Cell membrane</location>
        <topology evidence="1">Multi-pass membrane protein</topology>
    </subcellularLocation>
</comment>
<dbReference type="PANTHER" id="PTHR30482">
    <property type="entry name" value="HIGH-AFFINITY BRANCHED-CHAIN AMINO ACID TRANSPORT SYSTEM PERMEASE"/>
    <property type="match status" value="1"/>
</dbReference>
<evidence type="ECO:0000256" key="2">
    <source>
        <dbReference type="ARBA" id="ARBA00022475"/>
    </source>
</evidence>
<proteinExistence type="predicted"/>
<feature type="transmembrane region" description="Helical" evidence="6">
    <location>
        <begin position="125"/>
        <end position="142"/>
    </location>
</feature>
<evidence type="ECO:0000256" key="5">
    <source>
        <dbReference type="ARBA" id="ARBA00023136"/>
    </source>
</evidence>
<evidence type="ECO:0000256" key="4">
    <source>
        <dbReference type="ARBA" id="ARBA00022989"/>
    </source>
</evidence>
<dbReference type="PANTHER" id="PTHR30482:SF10">
    <property type="entry name" value="HIGH-AFFINITY BRANCHED-CHAIN AMINO ACID TRANSPORT PROTEIN BRAE"/>
    <property type="match status" value="1"/>
</dbReference>
<evidence type="ECO:0000256" key="3">
    <source>
        <dbReference type="ARBA" id="ARBA00022692"/>
    </source>
</evidence>
<feature type="transmembrane region" description="Helical" evidence="6">
    <location>
        <begin position="44"/>
        <end position="65"/>
    </location>
</feature>
<feature type="transmembrane region" description="Helical" evidence="6">
    <location>
        <begin position="298"/>
        <end position="317"/>
    </location>
</feature>
<dbReference type="EMBL" id="JASGBQ010000012">
    <property type="protein sequence ID" value="MDI9242398.1"/>
    <property type="molecule type" value="Genomic_DNA"/>
</dbReference>
<protein>
    <submittedName>
        <fullName evidence="7">Branched-chain amino acid ABC transporter permease</fullName>
    </submittedName>
</protein>
<dbReference type="GO" id="GO:0015658">
    <property type="term" value="F:branched-chain amino acid transmembrane transporter activity"/>
    <property type="evidence" value="ECO:0007669"/>
    <property type="project" value="InterPro"/>
</dbReference>
<evidence type="ECO:0000313" key="8">
    <source>
        <dbReference type="Proteomes" id="UP001300383"/>
    </source>
</evidence>
<dbReference type="Pfam" id="PF02653">
    <property type="entry name" value="BPD_transp_2"/>
    <property type="match status" value="1"/>
</dbReference>
<accession>A0AAP4F0S8</accession>
<feature type="transmembrane region" description="Helical" evidence="6">
    <location>
        <begin position="98"/>
        <end position="118"/>
    </location>
</feature>
<dbReference type="AlphaFoldDB" id="A0AAP4F0S8"/>
<feature type="transmembrane region" description="Helical" evidence="6">
    <location>
        <begin position="72"/>
        <end position="92"/>
    </location>
</feature>
<dbReference type="GO" id="GO:0005886">
    <property type="term" value="C:plasma membrane"/>
    <property type="evidence" value="ECO:0007669"/>
    <property type="project" value="UniProtKB-SubCell"/>
</dbReference>
<keyword evidence="2" id="KW-1003">Cell membrane</keyword>
<dbReference type="RefSeq" id="WP_283230847.1">
    <property type="nucleotide sequence ID" value="NZ_JASGBQ010000012.1"/>
</dbReference>
<keyword evidence="5 6" id="KW-0472">Membrane</keyword>
<dbReference type="Proteomes" id="UP001300383">
    <property type="component" value="Unassembled WGS sequence"/>
</dbReference>
<name>A0AAP4F0S8_9FIRM</name>
<evidence type="ECO:0000313" key="7">
    <source>
        <dbReference type="EMBL" id="MDI9242398.1"/>
    </source>
</evidence>
<reference evidence="7 8" key="1">
    <citation type="submission" date="2023-05" db="EMBL/GenBank/DDBJ databases">
        <title>[ruminococcus] sp. nov., isolated from a pig farm feces dump.</title>
        <authorList>
            <person name="Chang Y.-H."/>
        </authorList>
    </citation>
    <scope>NUCLEOTIDE SEQUENCE [LARGE SCALE GENOMIC DNA]</scope>
    <source>
        <strain evidence="7 8">YH-rum2234</strain>
    </source>
</reference>
<keyword evidence="4 6" id="KW-1133">Transmembrane helix</keyword>
<dbReference type="InterPro" id="IPR001851">
    <property type="entry name" value="ABC_transp_permease"/>
</dbReference>
<feature type="transmembrane region" description="Helical" evidence="6">
    <location>
        <begin position="262"/>
        <end position="286"/>
    </location>
</feature>
<keyword evidence="8" id="KW-1185">Reference proteome</keyword>
<feature type="transmembrane region" description="Helical" evidence="6">
    <location>
        <begin position="12"/>
        <end position="38"/>
    </location>
</feature>
<dbReference type="CDD" id="cd06581">
    <property type="entry name" value="TM_PBP1_LivM_like"/>
    <property type="match status" value="1"/>
</dbReference>